<evidence type="ECO:0000313" key="3">
    <source>
        <dbReference type="Proteomes" id="UP000188532"/>
    </source>
</evidence>
<dbReference type="Proteomes" id="UP000188532">
    <property type="component" value="Unassembled WGS sequence"/>
</dbReference>
<comment type="caution">
    <text evidence="2">The sequence shown here is derived from an EMBL/GenBank/DDBJ whole genome shotgun (WGS) entry which is preliminary data.</text>
</comment>
<evidence type="ECO:0000256" key="1">
    <source>
        <dbReference type="SAM" id="MobiDB-lite"/>
    </source>
</evidence>
<evidence type="ECO:0000313" key="2">
    <source>
        <dbReference type="EMBL" id="OOK83976.1"/>
    </source>
</evidence>
<name>A0A1V3XYY8_MYCKA</name>
<sequence>MKAKRLGRGYEYLDLGPDADDPSELTTSAAPEQGAALWGSPEPRTEPVPDQSQV</sequence>
<organism evidence="2 3">
    <name type="scientific">Mycobacterium kansasii</name>
    <dbReference type="NCBI Taxonomy" id="1768"/>
    <lineage>
        <taxon>Bacteria</taxon>
        <taxon>Bacillati</taxon>
        <taxon>Actinomycetota</taxon>
        <taxon>Actinomycetes</taxon>
        <taxon>Mycobacteriales</taxon>
        <taxon>Mycobacteriaceae</taxon>
        <taxon>Mycobacterium</taxon>
    </lineage>
</organism>
<dbReference type="EMBL" id="MVBN01000001">
    <property type="protein sequence ID" value="OOK83976.1"/>
    <property type="molecule type" value="Genomic_DNA"/>
</dbReference>
<reference evidence="2 3" key="1">
    <citation type="submission" date="2017-02" db="EMBL/GenBank/DDBJ databases">
        <title>Complete genome sequences of Mycobacterium kansasii strains isolated from rhesus macaques.</title>
        <authorList>
            <person name="Panda A."/>
            <person name="Nagaraj S."/>
            <person name="Zhao X."/>
            <person name="Tettelin H."/>
            <person name="Detolla L.J."/>
        </authorList>
    </citation>
    <scope>NUCLEOTIDE SEQUENCE [LARGE SCALE GENOMIC DNA]</scope>
    <source>
        <strain evidence="2 3">11-3469</strain>
    </source>
</reference>
<proteinExistence type="predicted"/>
<dbReference type="AlphaFoldDB" id="A0A1V3XYY8"/>
<accession>A0A1V3XYY8</accession>
<protein>
    <submittedName>
        <fullName evidence="2">Uncharacterized protein</fullName>
    </submittedName>
</protein>
<feature type="region of interest" description="Disordered" evidence="1">
    <location>
        <begin position="1"/>
        <end position="54"/>
    </location>
</feature>
<gene>
    <name evidence="2" type="ORF">BZL29_0195</name>
</gene>